<accession>A0A7C5T1A0</accession>
<name>A0A7C5T1A0_9AQUI</name>
<reference evidence="1" key="1">
    <citation type="journal article" date="2020" name="mSystems">
        <title>Genome- and Community-Level Interaction Insights into Carbon Utilization and Element Cycling Functions of Hydrothermarchaeota in Hydrothermal Sediment.</title>
        <authorList>
            <person name="Zhou Z."/>
            <person name="Liu Y."/>
            <person name="Xu W."/>
            <person name="Pan J."/>
            <person name="Luo Z.H."/>
            <person name="Li M."/>
        </authorList>
    </citation>
    <scope>NUCLEOTIDE SEQUENCE [LARGE SCALE GENOMIC DNA]</scope>
    <source>
        <strain evidence="1">SpSt-114</strain>
    </source>
</reference>
<dbReference type="AlphaFoldDB" id="A0A7C5T1A0"/>
<proteinExistence type="predicted"/>
<gene>
    <name evidence="1" type="ORF">ENN04_05695</name>
</gene>
<comment type="caution">
    <text evidence="1">The sequence shown here is derived from an EMBL/GenBank/DDBJ whole genome shotgun (WGS) entry which is preliminary data.</text>
</comment>
<dbReference type="EMBL" id="DSAC01000070">
    <property type="protein sequence ID" value="HHO74119.1"/>
    <property type="molecule type" value="Genomic_DNA"/>
</dbReference>
<organism evidence="1">
    <name type="scientific">Thermocrinis ruber</name>
    <dbReference type="NCBI Taxonomy" id="75906"/>
    <lineage>
        <taxon>Bacteria</taxon>
        <taxon>Pseudomonadati</taxon>
        <taxon>Aquificota</taxon>
        <taxon>Aquificia</taxon>
        <taxon>Aquificales</taxon>
        <taxon>Aquificaceae</taxon>
        <taxon>Thermocrinis</taxon>
    </lineage>
</organism>
<protein>
    <submittedName>
        <fullName evidence="1">Uncharacterized protein</fullName>
    </submittedName>
</protein>
<sequence length="200" mass="22722">MAMLPIRVEDLRRIVEENKSLVVKVGDTYEISRPLALKLWSAFVSMVMEMGGSVREELKVEYASPEMVIVSVSCTVRVQDSEVRYCEIGEAYKSEGKENTLARTAYTRAMKRLLERMIGEDFINQVVHQLYPEGVKEVPASEKQKQLIKTLVQEGKLTREMVKEILGEDASLNQALKDNTLTFSQAKRLIDRALRRPANG</sequence>
<evidence type="ECO:0000313" key="1">
    <source>
        <dbReference type="EMBL" id="HHO74119.1"/>
    </source>
</evidence>